<keyword evidence="2 3" id="KW-0067">ATP-binding</keyword>
<dbReference type="PROSITE" id="PS00107">
    <property type="entry name" value="PROTEIN_KINASE_ATP"/>
    <property type="match status" value="1"/>
</dbReference>
<evidence type="ECO:0000313" key="5">
    <source>
        <dbReference type="EMBL" id="QQP42496.1"/>
    </source>
</evidence>
<dbReference type="Gene3D" id="1.10.510.10">
    <property type="entry name" value="Transferase(Phosphotransferase) domain 1"/>
    <property type="match status" value="1"/>
</dbReference>
<evidence type="ECO:0000256" key="2">
    <source>
        <dbReference type="ARBA" id="ARBA00022840"/>
    </source>
</evidence>
<dbReference type="GO" id="GO:0005737">
    <property type="term" value="C:cytoplasm"/>
    <property type="evidence" value="ECO:0007669"/>
    <property type="project" value="TreeGrafter"/>
</dbReference>
<gene>
    <name evidence="5" type="ORF">FKW44_017183</name>
</gene>
<reference evidence="6" key="1">
    <citation type="submission" date="2021-01" db="EMBL/GenBank/DDBJ databases">
        <title>Caligus Genome Assembly.</title>
        <authorList>
            <person name="Gallardo-Escarate C."/>
        </authorList>
    </citation>
    <scope>NUCLEOTIDE SEQUENCE [LARGE SCALE GENOMIC DNA]</scope>
</reference>
<dbReference type="Proteomes" id="UP000595437">
    <property type="component" value="Chromosome 11"/>
</dbReference>
<dbReference type="PANTHER" id="PTHR24346">
    <property type="entry name" value="MAP/MICROTUBULE AFFINITY-REGULATING KINASE"/>
    <property type="match status" value="1"/>
</dbReference>
<dbReference type="Pfam" id="PF00069">
    <property type="entry name" value="Pkinase"/>
    <property type="match status" value="1"/>
</dbReference>
<dbReference type="PROSITE" id="PS50011">
    <property type="entry name" value="PROTEIN_KINASE_DOM"/>
    <property type="match status" value="1"/>
</dbReference>
<dbReference type="SUPFAM" id="SSF56112">
    <property type="entry name" value="Protein kinase-like (PK-like)"/>
    <property type="match status" value="1"/>
</dbReference>
<evidence type="ECO:0000256" key="3">
    <source>
        <dbReference type="PROSITE-ProRule" id="PRU10141"/>
    </source>
</evidence>
<keyword evidence="6" id="KW-1185">Reference proteome</keyword>
<organism evidence="5 6">
    <name type="scientific">Caligus rogercresseyi</name>
    <name type="common">Sea louse</name>
    <dbReference type="NCBI Taxonomy" id="217165"/>
    <lineage>
        <taxon>Eukaryota</taxon>
        <taxon>Metazoa</taxon>
        <taxon>Ecdysozoa</taxon>
        <taxon>Arthropoda</taxon>
        <taxon>Crustacea</taxon>
        <taxon>Multicrustacea</taxon>
        <taxon>Hexanauplia</taxon>
        <taxon>Copepoda</taxon>
        <taxon>Siphonostomatoida</taxon>
        <taxon>Caligidae</taxon>
        <taxon>Caligus</taxon>
    </lineage>
</organism>
<dbReference type="InterPro" id="IPR017441">
    <property type="entry name" value="Protein_kinase_ATP_BS"/>
</dbReference>
<dbReference type="GO" id="GO:0035556">
    <property type="term" value="P:intracellular signal transduction"/>
    <property type="evidence" value="ECO:0007669"/>
    <property type="project" value="TreeGrafter"/>
</dbReference>
<proteinExistence type="predicted"/>
<dbReference type="EMBL" id="CP045900">
    <property type="protein sequence ID" value="QQP42496.1"/>
    <property type="molecule type" value="Genomic_DNA"/>
</dbReference>
<evidence type="ECO:0000313" key="6">
    <source>
        <dbReference type="Proteomes" id="UP000595437"/>
    </source>
</evidence>
<feature type="domain" description="Protein kinase" evidence="4">
    <location>
        <begin position="25"/>
        <end position="111"/>
    </location>
</feature>
<dbReference type="InterPro" id="IPR011009">
    <property type="entry name" value="Kinase-like_dom_sf"/>
</dbReference>
<accession>A0A7T8H3G3</accession>
<dbReference type="InterPro" id="IPR000719">
    <property type="entry name" value="Prot_kinase_dom"/>
</dbReference>
<feature type="binding site" evidence="3">
    <location>
        <position position="54"/>
    </location>
    <ligand>
        <name>ATP</name>
        <dbReference type="ChEBI" id="CHEBI:30616"/>
    </ligand>
</feature>
<keyword evidence="1 3" id="KW-0547">Nucleotide-binding</keyword>
<evidence type="ECO:0000256" key="1">
    <source>
        <dbReference type="ARBA" id="ARBA00022741"/>
    </source>
</evidence>
<feature type="non-terminal residue" evidence="5">
    <location>
        <position position="1"/>
    </location>
</feature>
<protein>
    <recommendedName>
        <fullName evidence="4">Protein kinase domain-containing protein</fullName>
    </recommendedName>
</protein>
<dbReference type="AlphaFoldDB" id="A0A7T8H3G3"/>
<dbReference type="GO" id="GO:0005524">
    <property type="term" value="F:ATP binding"/>
    <property type="evidence" value="ECO:0007669"/>
    <property type="project" value="UniProtKB-UniRule"/>
</dbReference>
<dbReference type="PANTHER" id="PTHR24346:SF110">
    <property type="entry name" value="NON-SPECIFIC SERINE_THREONINE PROTEIN KINASE"/>
    <property type="match status" value="1"/>
</dbReference>
<dbReference type="OrthoDB" id="193931at2759"/>
<dbReference type="GO" id="GO:0004674">
    <property type="term" value="F:protein serine/threonine kinase activity"/>
    <property type="evidence" value="ECO:0007669"/>
    <property type="project" value="TreeGrafter"/>
</dbReference>
<name>A0A7T8H3G3_CALRO</name>
<sequence>MGDSKAPLTAQLSSGSTPLVQIGHYVLGETLGIGTFGKVKVGFHQITGHKVAVKILNRQKIKNLDIQNLKLFRHPHIIKLYQVISTPTDIFMVMEHVAGGELFDYIVKHGK</sequence>
<evidence type="ECO:0000259" key="4">
    <source>
        <dbReference type="PROSITE" id="PS50011"/>
    </source>
</evidence>